<proteinExistence type="predicted"/>
<reference evidence="1" key="1">
    <citation type="submission" date="2009-01" db="EMBL/GenBank/DDBJ databases">
        <title>Complete sequence of chromosome Cyanothece sp. PCC 7425.</title>
        <authorList>
            <consortium name="US DOE Joint Genome Institute"/>
            <person name="Lucas S."/>
            <person name="Copeland A."/>
            <person name="Lapidus A."/>
            <person name="Glavina del Rio T."/>
            <person name="Dalin E."/>
            <person name="Tice H."/>
            <person name="Bruce D."/>
            <person name="Goodwin L."/>
            <person name="Pitluck S."/>
            <person name="Sims D."/>
            <person name="Meineke L."/>
            <person name="Brettin T."/>
            <person name="Detter J.C."/>
            <person name="Han C."/>
            <person name="Larimer F."/>
            <person name="Land M."/>
            <person name="Hauser L."/>
            <person name="Kyrpides N."/>
            <person name="Ovchinnikova G."/>
            <person name="Liberton M."/>
            <person name="Stoeckel J."/>
            <person name="Banerjee A."/>
            <person name="Singh A."/>
            <person name="Page L."/>
            <person name="Sato H."/>
            <person name="Zhao L."/>
            <person name="Sherman L."/>
            <person name="Pakrasi H."/>
            <person name="Richardson P."/>
        </authorList>
    </citation>
    <scope>NUCLEOTIDE SEQUENCE</scope>
    <source>
        <strain evidence="1">PCC 7425</strain>
    </source>
</reference>
<dbReference type="EMBL" id="CP001344">
    <property type="protein sequence ID" value="ACL46363.1"/>
    <property type="molecule type" value="Genomic_DNA"/>
</dbReference>
<dbReference type="AlphaFoldDB" id="B8HVQ1"/>
<dbReference type="CDD" id="cd02980">
    <property type="entry name" value="TRX_Fd_family"/>
    <property type="match status" value="1"/>
</dbReference>
<dbReference type="HOGENOM" id="CLU_177584_0_1_3"/>
<name>B8HVQ1_CYAP4</name>
<accession>B8HVQ1</accession>
<sequence length="88" mass="10270">MSKENLFLCMGSACHQLGVYEVLPRLQALLKTYKLEERIELKGSFCLETCSHGIVMKFRDRHFLNISPQNIETLFVEEMLPIVQLQLR</sequence>
<evidence type="ECO:0008006" key="2">
    <source>
        <dbReference type="Google" id="ProtNLM"/>
    </source>
</evidence>
<gene>
    <name evidence="1" type="ordered locus">Cyan7425_4049</name>
</gene>
<dbReference type="KEGG" id="cyn:Cyan7425_4049"/>
<dbReference type="eggNOG" id="COG1905">
    <property type="taxonomic scope" value="Bacteria"/>
</dbReference>
<dbReference type="STRING" id="395961.Cyan7425_4049"/>
<protein>
    <recommendedName>
        <fullName evidence="2">(2Fe-2S) ferredoxin domain-containing protein</fullName>
    </recommendedName>
</protein>
<dbReference type="SUPFAM" id="SSF52833">
    <property type="entry name" value="Thioredoxin-like"/>
    <property type="match status" value="1"/>
</dbReference>
<evidence type="ECO:0000313" key="1">
    <source>
        <dbReference type="EMBL" id="ACL46363.1"/>
    </source>
</evidence>
<dbReference type="InterPro" id="IPR036249">
    <property type="entry name" value="Thioredoxin-like_sf"/>
</dbReference>
<dbReference type="Gene3D" id="3.40.30.10">
    <property type="entry name" value="Glutaredoxin"/>
    <property type="match status" value="1"/>
</dbReference>
<organism evidence="1">
    <name type="scientific">Cyanothece sp. (strain PCC 7425 / ATCC 29141)</name>
    <dbReference type="NCBI Taxonomy" id="395961"/>
    <lineage>
        <taxon>Bacteria</taxon>
        <taxon>Bacillati</taxon>
        <taxon>Cyanobacteriota</taxon>
        <taxon>Cyanophyceae</taxon>
        <taxon>Gomontiellales</taxon>
        <taxon>Cyanothecaceae</taxon>
        <taxon>Cyanothece</taxon>
    </lineage>
</organism>
<dbReference type="OrthoDB" id="9807975at2"/>